<feature type="non-terminal residue" evidence="2">
    <location>
        <position position="1"/>
    </location>
</feature>
<organism evidence="2">
    <name type="scientific">marine metagenome</name>
    <dbReference type="NCBI Taxonomy" id="408172"/>
    <lineage>
        <taxon>unclassified sequences</taxon>
        <taxon>metagenomes</taxon>
        <taxon>ecological metagenomes</taxon>
    </lineage>
</organism>
<evidence type="ECO:0000256" key="1">
    <source>
        <dbReference type="SAM" id="MobiDB-lite"/>
    </source>
</evidence>
<gene>
    <name evidence="2" type="ORF">METZ01_LOCUS415816</name>
</gene>
<feature type="region of interest" description="Disordered" evidence="1">
    <location>
        <begin position="134"/>
        <end position="167"/>
    </location>
</feature>
<feature type="non-terminal residue" evidence="2">
    <location>
        <position position="167"/>
    </location>
</feature>
<dbReference type="EMBL" id="UINC01162938">
    <property type="protein sequence ID" value="SVD62962.1"/>
    <property type="molecule type" value="Genomic_DNA"/>
</dbReference>
<reference evidence="2" key="1">
    <citation type="submission" date="2018-05" db="EMBL/GenBank/DDBJ databases">
        <authorList>
            <person name="Lanie J.A."/>
            <person name="Ng W.-L."/>
            <person name="Kazmierczak K.M."/>
            <person name="Andrzejewski T.M."/>
            <person name="Davidsen T.M."/>
            <person name="Wayne K.J."/>
            <person name="Tettelin H."/>
            <person name="Glass J.I."/>
            <person name="Rusch D."/>
            <person name="Podicherti R."/>
            <person name="Tsui H.-C.T."/>
            <person name="Winkler M.E."/>
        </authorList>
    </citation>
    <scope>NUCLEOTIDE SEQUENCE</scope>
</reference>
<protein>
    <submittedName>
        <fullName evidence="2">Uncharacterized protein</fullName>
    </submittedName>
</protein>
<sequence>SQGGKYSLRRKAGHGVCGCGLRHGQLVRARARTGAGTRARRALHGVFRYALRTHRAVRRRAWLQFNQQHPRHFPLEEHGTDQCQRHPRSCTLGQHALLDLQLAQAGRRPAHDRTLQARGILSAGILRLRLQPARHQRLAPGKRPRKDRTQRKILRQERGGGRKSLPI</sequence>
<proteinExistence type="predicted"/>
<feature type="compositionally biased region" description="Basic residues" evidence="1">
    <location>
        <begin position="134"/>
        <end position="153"/>
    </location>
</feature>
<accession>A0A382WVW6</accession>
<name>A0A382WVW6_9ZZZZ</name>
<evidence type="ECO:0000313" key="2">
    <source>
        <dbReference type="EMBL" id="SVD62962.1"/>
    </source>
</evidence>
<dbReference type="AlphaFoldDB" id="A0A382WVW6"/>